<proteinExistence type="evidence at transcript level"/>
<dbReference type="Gene3D" id="3.40.50.720">
    <property type="entry name" value="NAD(P)-binding Rossmann-like Domain"/>
    <property type="match status" value="1"/>
</dbReference>
<organism evidence="5">
    <name type="scientific">Gambierdiscus pacificus</name>
    <dbReference type="NCBI Taxonomy" id="439314"/>
    <lineage>
        <taxon>Eukaryota</taxon>
        <taxon>Sar</taxon>
        <taxon>Alveolata</taxon>
        <taxon>Dinophyceae</taxon>
        <taxon>Gonyaulacales</taxon>
        <taxon>Pyrocystaceae</taxon>
        <taxon>Gambierdiscus</taxon>
    </lineage>
</organism>
<feature type="signal peptide" evidence="3">
    <location>
        <begin position="1"/>
        <end position="25"/>
    </location>
</feature>
<comment type="similarity">
    <text evidence="1">Belongs to the short-chain dehydrogenases/reductases (SDR) family.</text>
</comment>
<feature type="domain" description="Ketoreductase" evidence="4">
    <location>
        <begin position="45"/>
        <end position="226"/>
    </location>
</feature>
<dbReference type="PANTHER" id="PTHR42760:SF133">
    <property type="entry name" value="3-OXOACYL-[ACYL-CARRIER-PROTEIN] REDUCTASE"/>
    <property type="match status" value="1"/>
</dbReference>
<evidence type="ECO:0000259" key="4">
    <source>
        <dbReference type="SMART" id="SM00822"/>
    </source>
</evidence>
<evidence type="ECO:0000313" key="5">
    <source>
        <dbReference type="EMBL" id="QJU71794.1"/>
    </source>
</evidence>
<dbReference type="InterPro" id="IPR036291">
    <property type="entry name" value="NAD(P)-bd_dom_sf"/>
</dbReference>
<keyword evidence="3" id="KW-0732">Signal</keyword>
<dbReference type="InterPro" id="IPR002347">
    <property type="entry name" value="SDR_fam"/>
</dbReference>
<dbReference type="GO" id="GO:0016616">
    <property type="term" value="F:oxidoreductase activity, acting on the CH-OH group of donors, NAD or NADP as acceptor"/>
    <property type="evidence" value="ECO:0007669"/>
    <property type="project" value="UniProtKB-ARBA"/>
</dbReference>
<protein>
    <submittedName>
        <fullName evidence="5">3-oxoacyl carrier protein reductase</fullName>
    </submittedName>
</protein>
<dbReference type="GO" id="GO:0048038">
    <property type="term" value="F:quinone binding"/>
    <property type="evidence" value="ECO:0007669"/>
    <property type="project" value="TreeGrafter"/>
</dbReference>
<dbReference type="PRINTS" id="PR00081">
    <property type="entry name" value="GDHRDH"/>
</dbReference>
<dbReference type="PANTHER" id="PTHR42760">
    <property type="entry name" value="SHORT-CHAIN DEHYDROGENASES/REDUCTASES FAMILY MEMBER"/>
    <property type="match status" value="1"/>
</dbReference>
<name>A0A6M5KDR9_9DINO</name>
<dbReference type="Pfam" id="PF13561">
    <property type="entry name" value="adh_short_C2"/>
    <property type="match status" value="1"/>
</dbReference>
<dbReference type="GO" id="GO:0006633">
    <property type="term" value="P:fatty acid biosynthetic process"/>
    <property type="evidence" value="ECO:0007669"/>
    <property type="project" value="TreeGrafter"/>
</dbReference>
<dbReference type="NCBIfam" id="NF009468">
    <property type="entry name" value="PRK12826.1-4"/>
    <property type="match status" value="1"/>
</dbReference>
<dbReference type="SUPFAM" id="SSF51735">
    <property type="entry name" value="NAD(P)-binding Rossmann-fold domains"/>
    <property type="match status" value="1"/>
</dbReference>
<evidence type="ECO:0000256" key="3">
    <source>
        <dbReference type="SAM" id="SignalP"/>
    </source>
</evidence>
<accession>A0A6M5KDR9</accession>
<dbReference type="FunFam" id="3.40.50.720:FF:000084">
    <property type="entry name" value="Short-chain dehydrogenase reductase"/>
    <property type="match status" value="1"/>
</dbReference>
<dbReference type="InterPro" id="IPR057326">
    <property type="entry name" value="KR_dom"/>
</dbReference>
<evidence type="ECO:0000256" key="1">
    <source>
        <dbReference type="ARBA" id="ARBA00006484"/>
    </source>
</evidence>
<keyword evidence="2" id="KW-0560">Oxidoreductase</keyword>
<dbReference type="CDD" id="cd05233">
    <property type="entry name" value="SDR_c"/>
    <property type="match status" value="1"/>
</dbReference>
<sequence length="297" mass="30429">MNVSGLSHALGLLLLGAQLGSCSDAATSSPPEQTCSAKTLPLQGRSAIVTGASKGIGKGMARALALRGGASVMLVARTGFALEETAKEIEGDGGHVSFMAGDVSSEADMQRVANSTAERFGGIDILCANAGMFPQTKLESMTASEWDEMMATNLKGTFLSVKTALPFLKSSEQARIVLTSSITGPITGYPGWSHYGASKSGQLGFMRTASIELAKHGITVNAVLPGNVLTEGLSAMGDDYLKGVAASIPLGRVGTVDDIGSAVLFLASKEAGWITGQTLTVDGGQTLPESPEALAEM</sequence>
<dbReference type="AlphaFoldDB" id="A0A6M5KDR9"/>
<reference evidence="5" key="1">
    <citation type="journal article" date="2020" name="PLoS ONE">
        <title>Transcriptomic analysis of polyketide synthases in a highly ciguatoxic dinoflagellate, Gambierdiscus polynesiensis and low toxicity Gambierdiscus pacificus, from French Polynesia.</title>
        <authorList>
            <person name="Van Dolah F.M."/>
            <person name="Morey J.S."/>
            <person name="Milne S."/>
            <person name="Ung A."/>
            <person name="Anderson P.E."/>
            <person name="Chinain M."/>
        </authorList>
    </citation>
    <scope>NUCLEOTIDE SEQUENCE</scope>
</reference>
<evidence type="ECO:0000256" key="2">
    <source>
        <dbReference type="ARBA" id="ARBA00023002"/>
    </source>
</evidence>
<dbReference type="EMBL" id="MT165603">
    <property type="protein sequence ID" value="QJU71794.1"/>
    <property type="molecule type" value="mRNA"/>
</dbReference>
<feature type="chain" id="PRO_5026847484" evidence="3">
    <location>
        <begin position="26"/>
        <end position="297"/>
    </location>
</feature>
<dbReference type="NCBIfam" id="NF004202">
    <property type="entry name" value="PRK05653.2-2"/>
    <property type="match status" value="1"/>
</dbReference>
<dbReference type="SMART" id="SM00822">
    <property type="entry name" value="PKS_KR"/>
    <property type="match status" value="1"/>
</dbReference>